<keyword evidence="3" id="KW-1185">Reference proteome</keyword>
<evidence type="ECO:0000259" key="1">
    <source>
        <dbReference type="Pfam" id="PF13454"/>
    </source>
</evidence>
<name>A0A0A1SWE7_9HYPO</name>
<sequence>MGIKLASASESPIADVVIVGGGAGGVAVALHLMELAKKGKKLDELVIIEKTDVVGPGLAFSVDCDGTILNMHSDTMGIMNENPHDYTQWRQSLEDGPFPSRVDYGQYLQTRWSQAMEQAASMGIKARVVHQDAVDIERLADNTMTVTVADGTKIAGRDVVLALGNFVGTANSHLVGKAGYFPNPWPTAQLKNIPSDSPVIVVGSRLSAVDAAIYLSENGHTGPITFMSRSGKLPKVQGLPVPFTRKYVLHELAREVEANPNESLLRMASALTEEITRATNGDWSWLFEKDDYTEQLEIDIDLASKQQVRWQSVLSSTAPVIERYWNSLTPDSQKIFMEKFNSSWMSYRHAMPVKNASRIFALLKKGQLTVVSGSSISHDNGLFNAQTSAGVLEAPYVIEATGQECHIDRIDSPLINSAVKKGLLTAHPAGGVVVDFEHLKAGPGLYVMGSLTRGTHFYVSATDRVAAHASRIADSLVGEVAAAHLHVALFVGNDLSSNLMASKLVPKLLRQGHVPYVFLTKGKADGKSTLPELRELAFFEEQLMQEHVLPYFKDATPEDSAHMTVSQMQTKYGILVQEAADINSASFISSLSKHHIDVGLSIQSSEAFKPELAHYFSGDRKLLNLTTPQGGVVAAARAIKNNKSHFTYTLREVTDVLGAGSVLVDSRQHPIDFSKSMLNHMNDVHALGVDMASEAVGRVARKQPLHKAGVDDAEFSNVVAPTKEELEDYKQSGIRLVDADSIVQIIVDSYAPTAKRDAFERHILGVVREFSDSVLV</sequence>
<dbReference type="Proteomes" id="UP000039046">
    <property type="component" value="Unassembled WGS sequence"/>
</dbReference>
<gene>
    <name evidence="2" type="ORF">VHEMI04863</name>
</gene>
<dbReference type="EMBL" id="CDHN01000002">
    <property type="protein sequence ID" value="CEJ88836.1"/>
    <property type="molecule type" value="Genomic_DNA"/>
</dbReference>
<organism evidence="2 3">
    <name type="scientific">[Torrubiella] hemipterigena</name>
    <dbReference type="NCBI Taxonomy" id="1531966"/>
    <lineage>
        <taxon>Eukaryota</taxon>
        <taxon>Fungi</taxon>
        <taxon>Dikarya</taxon>
        <taxon>Ascomycota</taxon>
        <taxon>Pezizomycotina</taxon>
        <taxon>Sordariomycetes</taxon>
        <taxon>Hypocreomycetidae</taxon>
        <taxon>Hypocreales</taxon>
        <taxon>Clavicipitaceae</taxon>
        <taxon>Clavicipitaceae incertae sedis</taxon>
        <taxon>'Torrubiella' clade</taxon>
    </lineage>
</organism>
<dbReference type="PRINTS" id="PR00368">
    <property type="entry name" value="FADPNR"/>
</dbReference>
<accession>A0A0A1SWE7</accession>
<dbReference type="Pfam" id="PF13454">
    <property type="entry name" value="NAD_binding_9"/>
    <property type="match status" value="1"/>
</dbReference>
<protein>
    <recommendedName>
        <fullName evidence="1">FAD-dependent urate hydroxylase HpyO/Asp monooxygenase CreE-like FAD/NAD(P)-binding domain-containing protein</fullName>
    </recommendedName>
</protein>
<dbReference type="AlphaFoldDB" id="A0A0A1SWE7"/>
<dbReference type="SUPFAM" id="SSF51905">
    <property type="entry name" value="FAD/NAD(P)-binding domain"/>
    <property type="match status" value="2"/>
</dbReference>
<dbReference type="STRING" id="1531966.A0A0A1SWE7"/>
<dbReference type="PANTHER" id="PTHR40254:SF1">
    <property type="entry name" value="BLR0577 PROTEIN"/>
    <property type="match status" value="1"/>
</dbReference>
<dbReference type="PANTHER" id="PTHR40254">
    <property type="entry name" value="BLR0577 PROTEIN"/>
    <property type="match status" value="1"/>
</dbReference>
<evidence type="ECO:0000313" key="3">
    <source>
        <dbReference type="Proteomes" id="UP000039046"/>
    </source>
</evidence>
<dbReference type="OrthoDB" id="10268103at2759"/>
<dbReference type="InterPro" id="IPR052189">
    <property type="entry name" value="L-asp_N-monooxygenase_NS-form"/>
</dbReference>
<dbReference type="Gene3D" id="3.50.50.60">
    <property type="entry name" value="FAD/NAD(P)-binding domain"/>
    <property type="match status" value="1"/>
</dbReference>
<evidence type="ECO:0000313" key="2">
    <source>
        <dbReference type="EMBL" id="CEJ88836.1"/>
    </source>
</evidence>
<reference evidence="2 3" key="1">
    <citation type="journal article" date="2015" name="Genome Announc.">
        <title>Draft Genome Sequence and Gene Annotation of the Entomopathogenic Fungus Verticillium hemipterigenum.</title>
        <authorList>
            <person name="Horn F."/>
            <person name="Habel A."/>
            <person name="Scharf D.H."/>
            <person name="Dworschak J."/>
            <person name="Brakhage A.A."/>
            <person name="Guthke R."/>
            <person name="Hertweck C."/>
            <person name="Linde J."/>
        </authorList>
    </citation>
    <scope>NUCLEOTIDE SEQUENCE [LARGE SCALE GENOMIC DNA]</scope>
</reference>
<proteinExistence type="predicted"/>
<dbReference type="InterPro" id="IPR036188">
    <property type="entry name" value="FAD/NAD-bd_sf"/>
</dbReference>
<dbReference type="InterPro" id="IPR038732">
    <property type="entry name" value="HpyO/CreE_NAD-binding"/>
</dbReference>
<feature type="domain" description="FAD-dependent urate hydroxylase HpyO/Asp monooxygenase CreE-like FAD/NAD(P)-binding" evidence="1">
    <location>
        <begin position="17"/>
        <end position="165"/>
    </location>
</feature>
<dbReference type="HOGENOM" id="CLU_020215_1_0_1"/>